<evidence type="ECO:0000256" key="1">
    <source>
        <dbReference type="SAM" id="Phobius"/>
    </source>
</evidence>
<feature type="transmembrane region" description="Helical" evidence="1">
    <location>
        <begin position="29"/>
        <end position="51"/>
    </location>
</feature>
<keyword evidence="1" id="KW-1133">Transmembrane helix</keyword>
<name>A0A011ABD9_9ACTN</name>
<protein>
    <submittedName>
        <fullName evidence="2">Uncharacterized protein</fullName>
    </submittedName>
</protein>
<dbReference type="AlphaFoldDB" id="A0A011ABD9"/>
<keyword evidence="1" id="KW-0812">Transmembrane</keyword>
<dbReference type="RefSeq" id="WP_035847876.1">
    <property type="nucleotide sequence ID" value="NZ_KK073874.1"/>
</dbReference>
<feature type="transmembrane region" description="Helical" evidence="1">
    <location>
        <begin position="185"/>
        <end position="205"/>
    </location>
</feature>
<dbReference type="HOGENOM" id="CLU_1303204_0_0_11"/>
<gene>
    <name evidence="2" type="ORF">CryarDRAFT_0349</name>
</gene>
<comment type="caution">
    <text evidence="2">The sequence shown here is derived from an EMBL/GenBank/DDBJ whole genome shotgun (WGS) entry which is preliminary data.</text>
</comment>
<proteinExistence type="predicted"/>
<keyword evidence="3" id="KW-1185">Reference proteome</keyword>
<feature type="transmembrane region" description="Helical" evidence="1">
    <location>
        <begin position="57"/>
        <end position="86"/>
    </location>
</feature>
<accession>A0A011ABD9</accession>
<feature type="transmembrane region" description="Helical" evidence="1">
    <location>
        <begin position="98"/>
        <end position="117"/>
    </location>
</feature>
<evidence type="ECO:0000313" key="2">
    <source>
        <dbReference type="EMBL" id="EXG79316.1"/>
    </source>
</evidence>
<evidence type="ECO:0000313" key="3">
    <source>
        <dbReference type="Proteomes" id="UP000021053"/>
    </source>
</evidence>
<organism evidence="2 3">
    <name type="scientific">Cryptosporangium arvum DSM 44712</name>
    <dbReference type="NCBI Taxonomy" id="927661"/>
    <lineage>
        <taxon>Bacteria</taxon>
        <taxon>Bacillati</taxon>
        <taxon>Actinomycetota</taxon>
        <taxon>Actinomycetes</taxon>
        <taxon>Cryptosporangiales</taxon>
        <taxon>Cryptosporangiaceae</taxon>
        <taxon>Cryptosporangium</taxon>
    </lineage>
</organism>
<dbReference type="Proteomes" id="UP000021053">
    <property type="component" value="Unassembled WGS sequence"/>
</dbReference>
<sequence length="211" mass="20748">MSTFTSPRVPVVPLALLAREAGPRLWRGLPVLVVASLPMAVAVAVTAVFTLGGGVLLAPAVAALTIGPAFQLLTALAGGTVAVRAVPGIAVRAFGPGVVRALPVAGVATLACAGLVARAAGPIFAASLAVNLVVLGAALLIAPFAYACGGWRRGAGLTAASPALVLALLTLVALASGVAKLVGPPFLLLLPAVIAVATATQVHLLTKEFPK</sequence>
<feature type="transmembrane region" description="Helical" evidence="1">
    <location>
        <begin position="123"/>
        <end position="147"/>
    </location>
</feature>
<dbReference type="EMBL" id="JFBT01000001">
    <property type="protein sequence ID" value="EXG79316.1"/>
    <property type="molecule type" value="Genomic_DNA"/>
</dbReference>
<feature type="transmembrane region" description="Helical" evidence="1">
    <location>
        <begin position="159"/>
        <end position="179"/>
    </location>
</feature>
<keyword evidence="1" id="KW-0472">Membrane</keyword>
<reference evidence="2 3" key="1">
    <citation type="submission" date="2013-07" db="EMBL/GenBank/DDBJ databases">
        <authorList>
            <consortium name="DOE Joint Genome Institute"/>
            <person name="Eisen J."/>
            <person name="Huntemann M."/>
            <person name="Han J."/>
            <person name="Chen A."/>
            <person name="Kyrpides N."/>
            <person name="Mavromatis K."/>
            <person name="Markowitz V."/>
            <person name="Palaniappan K."/>
            <person name="Ivanova N."/>
            <person name="Schaumberg A."/>
            <person name="Pati A."/>
            <person name="Liolios K."/>
            <person name="Nordberg H.P."/>
            <person name="Cantor M.N."/>
            <person name="Hua S.X."/>
            <person name="Woyke T."/>
        </authorList>
    </citation>
    <scope>NUCLEOTIDE SEQUENCE [LARGE SCALE GENOMIC DNA]</scope>
    <source>
        <strain evidence="2 3">DSM 44712</strain>
    </source>
</reference>